<accession>A0A6B3ND36</accession>
<dbReference type="AlphaFoldDB" id="A0A6B3ND36"/>
<protein>
    <recommendedName>
        <fullName evidence="2">HEAT repeat domain-containing protein</fullName>
    </recommendedName>
</protein>
<organism evidence="1">
    <name type="scientific">Symploca sp. SIO1C4</name>
    <dbReference type="NCBI Taxonomy" id="2607765"/>
    <lineage>
        <taxon>Bacteria</taxon>
        <taxon>Bacillati</taxon>
        <taxon>Cyanobacteriota</taxon>
        <taxon>Cyanophyceae</taxon>
        <taxon>Coleofasciculales</taxon>
        <taxon>Coleofasciculaceae</taxon>
        <taxon>Symploca</taxon>
    </lineage>
</organism>
<reference evidence="1" key="1">
    <citation type="submission" date="2019-11" db="EMBL/GenBank/DDBJ databases">
        <title>Genomic insights into an expanded diversity of filamentous marine cyanobacteria reveals the extraordinary biosynthetic potential of Moorea and Okeania.</title>
        <authorList>
            <person name="Ferreira Leao T."/>
            <person name="Wang M."/>
            <person name="Moss N."/>
            <person name="Da Silva R."/>
            <person name="Sanders J."/>
            <person name="Nurk S."/>
            <person name="Gurevich A."/>
            <person name="Humphrey G."/>
            <person name="Reher R."/>
            <person name="Zhu Q."/>
            <person name="Belda-Ferre P."/>
            <person name="Glukhov E."/>
            <person name="Rex R."/>
            <person name="Dorrestein P.C."/>
            <person name="Knight R."/>
            <person name="Pevzner P."/>
            <person name="Gerwick W.H."/>
            <person name="Gerwick L."/>
        </authorList>
    </citation>
    <scope>NUCLEOTIDE SEQUENCE</scope>
    <source>
        <strain evidence="1">SIO1C4</strain>
    </source>
</reference>
<name>A0A6B3ND36_9CYAN</name>
<evidence type="ECO:0008006" key="2">
    <source>
        <dbReference type="Google" id="ProtNLM"/>
    </source>
</evidence>
<evidence type="ECO:0000313" key="1">
    <source>
        <dbReference type="EMBL" id="NER28014.1"/>
    </source>
</evidence>
<proteinExistence type="predicted"/>
<gene>
    <name evidence="1" type="ORF">F6J89_10345</name>
</gene>
<comment type="caution">
    <text evidence="1">The sequence shown here is derived from an EMBL/GenBank/DDBJ whole genome shotgun (WGS) entry which is preliminary data.</text>
</comment>
<sequence length="122" mass="13879">MIEPKFVGKIIEYLIEQDGEEEGFINLFLAAECLAEVRNRKVIASTADTLLNRLQNLAQEELQEKAALKLLTAIATTWKDNTKTLPWLKSCIRFDTNSYVPELAVQVIATNWKDKNCHQLEG</sequence>
<dbReference type="EMBL" id="JAAHFQ010000160">
    <property type="protein sequence ID" value="NER28014.1"/>
    <property type="molecule type" value="Genomic_DNA"/>
</dbReference>